<sequence>MERHCGVCLIYSSRVQRPSAMRPQQQHQQRRSRSNSHHKAHPRRYDLNIADQRLPTEIHHSRTLDRTNMATAASTQVFGIAELLDMILLEYAASEQELKPFRPVTKLFVLQRVNHMFNDAIASSMVLRRAMFLEHADEEERRAIRCADSPNIFLDSDHNLAAVNWLFDTPPSETGALDFSWQRKPKHAAVPHSTIFKTRVFTGGLFHPTASWREMKMLRYPGPNYYRNGYLVSCRGPRLSYEMWEQFKGRETLGEYSGWIFEFLERSIAEHRVLSMLEDSEIRGDRELGENVHYYTPAEARDLLALLEDLQKDVGGGKGGKAANGKTKGQNKKRSSKKRHGRKSGKKQT</sequence>
<organism evidence="2 3">
    <name type="scientific">Cercospora beticola</name>
    <name type="common">Sugarbeet leaf spot fungus</name>
    <dbReference type="NCBI Taxonomy" id="122368"/>
    <lineage>
        <taxon>Eukaryota</taxon>
        <taxon>Fungi</taxon>
        <taxon>Dikarya</taxon>
        <taxon>Ascomycota</taxon>
        <taxon>Pezizomycotina</taxon>
        <taxon>Dothideomycetes</taxon>
        <taxon>Dothideomycetidae</taxon>
        <taxon>Mycosphaerellales</taxon>
        <taxon>Mycosphaerellaceae</taxon>
        <taxon>Cercospora</taxon>
    </lineage>
</organism>
<accession>A0A2G5HIS3</accession>
<protein>
    <submittedName>
        <fullName evidence="2">Uncharacterized protein</fullName>
    </submittedName>
</protein>
<feature type="region of interest" description="Disordered" evidence="1">
    <location>
        <begin position="16"/>
        <end position="45"/>
    </location>
</feature>
<dbReference type="EMBL" id="LKMD01000106">
    <property type="protein sequence ID" value="PIA92415.1"/>
    <property type="molecule type" value="Genomic_DNA"/>
</dbReference>
<feature type="compositionally biased region" description="Basic residues" evidence="1">
    <location>
        <begin position="329"/>
        <end position="349"/>
    </location>
</feature>
<proteinExistence type="predicted"/>
<evidence type="ECO:0000313" key="3">
    <source>
        <dbReference type="Proteomes" id="UP000230605"/>
    </source>
</evidence>
<feature type="region of interest" description="Disordered" evidence="1">
    <location>
        <begin position="314"/>
        <end position="349"/>
    </location>
</feature>
<feature type="compositionally biased region" description="Basic residues" evidence="1">
    <location>
        <begin position="28"/>
        <end position="42"/>
    </location>
</feature>
<comment type="caution">
    <text evidence="2">The sequence shown here is derived from an EMBL/GenBank/DDBJ whole genome shotgun (WGS) entry which is preliminary data.</text>
</comment>
<dbReference type="Proteomes" id="UP000230605">
    <property type="component" value="Chromosome 7"/>
</dbReference>
<dbReference type="AlphaFoldDB" id="A0A2G5HIS3"/>
<reference evidence="2 3" key="1">
    <citation type="submission" date="2015-10" db="EMBL/GenBank/DDBJ databases">
        <title>The cercosporin biosynthetic gene cluster was horizontally transferred to several fungal lineages and shown to be expanded in Cercospora beticola based on microsynteny with recipient genomes.</title>
        <authorList>
            <person name="De Jonge R."/>
            <person name="Ebert M.K."/>
            <person name="Suttle J.C."/>
            <person name="Jurick Ii W.M."/>
            <person name="Secor G.A."/>
            <person name="Thomma B.P."/>
            <person name="Van De Peer Y."/>
            <person name="Bolton M.D."/>
        </authorList>
    </citation>
    <scope>NUCLEOTIDE SEQUENCE [LARGE SCALE GENOMIC DNA]</scope>
    <source>
        <strain evidence="2 3">09-40</strain>
    </source>
</reference>
<name>A0A2G5HIS3_CERBT</name>
<dbReference type="OrthoDB" id="3648185at2759"/>
<evidence type="ECO:0000256" key="1">
    <source>
        <dbReference type="SAM" id="MobiDB-lite"/>
    </source>
</evidence>
<evidence type="ECO:0000313" key="2">
    <source>
        <dbReference type="EMBL" id="PIA92415.1"/>
    </source>
</evidence>
<gene>
    <name evidence="2" type="ORF">CB0940_09456</name>
</gene>